<keyword evidence="5" id="KW-1185">Reference proteome</keyword>
<evidence type="ECO:0000259" key="3">
    <source>
        <dbReference type="Pfam" id="PF05193"/>
    </source>
</evidence>
<dbReference type="SUPFAM" id="SSF63411">
    <property type="entry name" value="LuxS/MPP-like metallohydrolase"/>
    <property type="match status" value="2"/>
</dbReference>
<dbReference type="Gene3D" id="3.30.830.10">
    <property type="entry name" value="Metalloenzyme, LuxS/M16 peptidase-like"/>
    <property type="match status" value="2"/>
</dbReference>
<dbReference type="InterPro" id="IPR011249">
    <property type="entry name" value="Metalloenz_LuxS/M16"/>
</dbReference>
<evidence type="ECO:0000313" key="5">
    <source>
        <dbReference type="Proteomes" id="UP000184171"/>
    </source>
</evidence>
<dbReference type="Pfam" id="PF05193">
    <property type="entry name" value="Peptidase_M16_C"/>
    <property type="match status" value="1"/>
</dbReference>
<evidence type="ECO:0000259" key="2">
    <source>
        <dbReference type="Pfam" id="PF00675"/>
    </source>
</evidence>
<dbReference type="STRING" id="1122189.SAMN02745165_00207"/>
<dbReference type="OrthoDB" id="9811314at2"/>
<feature type="chain" id="PRO_5012974502" evidence="1">
    <location>
        <begin position="23"/>
        <end position="469"/>
    </location>
</feature>
<keyword evidence="1" id="KW-0732">Signal</keyword>
<dbReference type="PANTHER" id="PTHR11851">
    <property type="entry name" value="METALLOPROTEASE"/>
    <property type="match status" value="1"/>
</dbReference>
<evidence type="ECO:0000256" key="1">
    <source>
        <dbReference type="SAM" id="SignalP"/>
    </source>
</evidence>
<dbReference type="Proteomes" id="UP000184171">
    <property type="component" value="Unassembled WGS sequence"/>
</dbReference>
<evidence type="ECO:0000313" key="4">
    <source>
        <dbReference type="EMBL" id="SHI48877.1"/>
    </source>
</evidence>
<dbReference type="EMBL" id="FQZT01000001">
    <property type="protein sequence ID" value="SHI48877.1"/>
    <property type="molecule type" value="Genomic_DNA"/>
</dbReference>
<dbReference type="PANTHER" id="PTHR11851:SF225">
    <property type="entry name" value="NON-PEPTIDASE HOMOLOG YMXG"/>
    <property type="match status" value="1"/>
</dbReference>
<reference evidence="4 5" key="1">
    <citation type="submission" date="2016-11" db="EMBL/GenBank/DDBJ databases">
        <authorList>
            <person name="Jaros S."/>
            <person name="Januszkiewicz K."/>
            <person name="Wedrychowicz H."/>
        </authorList>
    </citation>
    <scope>NUCLEOTIDE SEQUENCE [LARGE SCALE GENOMIC DNA]</scope>
    <source>
        <strain evidence="4 5">DSM 5091</strain>
    </source>
</reference>
<accession>A0A1M6BJN8</accession>
<dbReference type="GO" id="GO:0006508">
    <property type="term" value="P:proteolysis"/>
    <property type="evidence" value="ECO:0007669"/>
    <property type="project" value="UniProtKB-KW"/>
</dbReference>
<dbReference type="GO" id="GO:0046872">
    <property type="term" value="F:metal ion binding"/>
    <property type="evidence" value="ECO:0007669"/>
    <property type="project" value="InterPro"/>
</dbReference>
<name>A0A1M6BJN8_MALRU</name>
<dbReference type="GO" id="GO:0008233">
    <property type="term" value="F:peptidase activity"/>
    <property type="evidence" value="ECO:0007669"/>
    <property type="project" value="UniProtKB-KW"/>
</dbReference>
<sequence length="469" mass="52712">MRYFLFVLFLLLVACVQPSTKAKQIRPDQLEFPELEFSFPDVEIAQLSNGMRLYFMPDHELPLVEMTLMIEGGSIYDPPEKNGLSAVFATVLGTGGAGELTASELEAELEAMAAKLAVSSSSYDYSVDLSLHLRDLQRGVEILADILRRPRFEQQRLELAKQQLQEAIRRKNDDPGEVASRLLEEAMFPGHPFGITPQVDVVKTFSRGDLQQLQREYLQPQNVWIAVSGAVDREPLVALLEQQFGDWSPGAKIERSAPSLPPAPGGQILLADKDVPQTSIKLGHPGISKDNPDLFALRVANYILGGGGFNSRMMREIRSNRGLAYSVYSYFRVGRRLPELFIAASETKSASTIEVVELMRDLMSQLRDQPVSEAELDLAKQSLINSFVFAFDDIHSVVSRKMRLEYFDYPDGYLETYREKVAAVSVEDVQRVARKYLQPEKLQIVLVGDSRIFINDLEDLNLPIKQIKL</sequence>
<gene>
    <name evidence="4" type="ORF">SAMN02745165_00207</name>
</gene>
<proteinExistence type="predicted"/>
<dbReference type="AlphaFoldDB" id="A0A1M6BJN8"/>
<keyword evidence="4" id="KW-0378">Hydrolase</keyword>
<dbReference type="InterPro" id="IPR011765">
    <property type="entry name" value="Pept_M16_N"/>
</dbReference>
<organism evidence="4 5">
    <name type="scientific">Malonomonas rubra DSM 5091</name>
    <dbReference type="NCBI Taxonomy" id="1122189"/>
    <lineage>
        <taxon>Bacteria</taxon>
        <taxon>Pseudomonadati</taxon>
        <taxon>Thermodesulfobacteriota</taxon>
        <taxon>Desulfuromonadia</taxon>
        <taxon>Desulfuromonadales</taxon>
        <taxon>Geopsychrobacteraceae</taxon>
        <taxon>Malonomonas</taxon>
    </lineage>
</organism>
<feature type="signal peptide" evidence="1">
    <location>
        <begin position="1"/>
        <end position="22"/>
    </location>
</feature>
<protein>
    <submittedName>
        <fullName evidence="4">Zinc protease</fullName>
    </submittedName>
</protein>
<dbReference type="InterPro" id="IPR050361">
    <property type="entry name" value="MPP/UQCRC_Complex"/>
</dbReference>
<feature type="domain" description="Peptidase M16 C-terminal" evidence="3">
    <location>
        <begin position="205"/>
        <end position="383"/>
    </location>
</feature>
<keyword evidence="4" id="KW-0645">Protease</keyword>
<dbReference type="Pfam" id="PF00675">
    <property type="entry name" value="Peptidase_M16"/>
    <property type="match status" value="1"/>
</dbReference>
<dbReference type="InterPro" id="IPR007863">
    <property type="entry name" value="Peptidase_M16_C"/>
</dbReference>
<dbReference type="RefSeq" id="WP_072904888.1">
    <property type="nucleotide sequence ID" value="NZ_FQZT01000001.1"/>
</dbReference>
<feature type="domain" description="Peptidase M16 N-terminal" evidence="2">
    <location>
        <begin position="64"/>
        <end position="193"/>
    </location>
</feature>
<dbReference type="PROSITE" id="PS51257">
    <property type="entry name" value="PROKAR_LIPOPROTEIN"/>
    <property type="match status" value="1"/>
</dbReference>